<protein>
    <submittedName>
        <fullName evidence="1">2-oxoglutarate dehydrogenase E1 component DHKTD1 like mitochondrial</fullName>
    </submittedName>
</protein>
<dbReference type="Proteomes" id="UP001228049">
    <property type="component" value="Unassembled WGS sequence"/>
</dbReference>
<gene>
    <name evidence="1" type="ORF">KUDE01_004875</name>
</gene>
<dbReference type="AlphaFoldDB" id="A0AAD9FKD2"/>
<feature type="non-terminal residue" evidence="1">
    <location>
        <position position="1"/>
    </location>
</feature>
<sequence>ESDRMRKREIGGETDMLIKGEPNEVTLRNIREPSPSTRTVAFLNLQWEPRNHGSWGIRRERRLKSTPGMSLEYGGNPEIGDLSCLSESGQNADESIGMPGKETSYAEAVATSCVM</sequence>
<comment type="caution">
    <text evidence="1">The sequence shown here is derived from an EMBL/GenBank/DDBJ whole genome shotgun (WGS) entry which is preliminary data.</text>
</comment>
<organism evidence="1 2">
    <name type="scientific">Dissostichus eleginoides</name>
    <name type="common">Patagonian toothfish</name>
    <name type="synonym">Dissostichus amissus</name>
    <dbReference type="NCBI Taxonomy" id="100907"/>
    <lineage>
        <taxon>Eukaryota</taxon>
        <taxon>Metazoa</taxon>
        <taxon>Chordata</taxon>
        <taxon>Craniata</taxon>
        <taxon>Vertebrata</taxon>
        <taxon>Euteleostomi</taxon>
        <taxon>Actinopterygii</taxon>
        <taxon>Neopterygii</taxon>
        <taxon>Teleostei</taxon>
        <taxon>Neoteleostei</taxon>
        <taxon>Acanthomorphata</taxon>
        <taxon>Eupercaria</taxon>
        <taxon>Perciformes</taxon>
        <taxon>Notothenioidei</taxon>
        <taxon>Nototheniidae</taxon>
        <taxon>Dissostichus</taxon>
    </lineage>
</organism>
<evidence type="ECO:0000313" key="1">
    <source>
        <dbReference type="EMBL" id="KAK1901910.1"/>
    </source>
</evidence>
<feature type="non-terminal residue" evidence="1">
    <location>
        <position position="115"/>
    </location>
</feature>
<proteinExistence type="predicted"/>
<evidence type="ECO:0000313" key="2">
    <source>
        <dbReference type="Proteomes" id="UP001228049"/>
    </source>
</evidence>
<name>A0AAD9FKD2_DISEL</name>
<accession>A0AAD9FKD2</accession>
<dbReference type="EMBL" id="JASDAP010000006">
    <property type="protein sequence ID" value="KAK1901910.1"/>
    <property type="molecule type" value="Genomic_DNA"/>
</dbReference>
<keyword evidence="2" id="KW-1185">Reference proteome</keyword>
<reference evidence="1" key="1">
    <citation type="submission" date="2023-04" db="EMBL/GenBank/DDBJ databases">
        <title>Chromosome-level genome of Chaenocephalus aceratus.</title>
        <authorList>
            <person name="Park H."/>
        </authorList>
    </citation>
    <scope>NUCLEOTIDE SEQUENCE</scope>
    <source>
        <strain evidence="1">DE</strain>
        <tissue evidence="1">Muscle</tissue>
    </source>
</reference>